<evidence type="ECO:0000313" key="4">
    <source>
        <dbReference type="EMBL" id="MCC9064961.1"/>
    </source>
</evidence>
<accession>A0ABS8MHK3</accession>
<evidence type="ECO:0000256" key="3">
    <source>
        <dbReference type="ARBA" id="ARBA00023098"/>
    </source>
</evidence>
<dbReference type="EMBL" id="JAJJMM010000001">
    <property type="protein sequence ID" value="MCC9064961.1"/>
    <property type="molecule type" value="Genomic_DNA"/>
</dbReference>
<evidence type="ECO:0000313" key="5">
    <source>
        <dbReference type="Proteomes" id="UP001430679"/>
    </source>
</evidence>
<dbReference type="PANTHER" id="PTHR10272">
    <property type="entry name" value="PLATELET-ACTIVATING FACTOR ACETYLHYDROLASE"/>
    <property type="match status" value="1"/>
</dbReference>
<organism evidence="4 5">
    <name type="scientific">Flavobacterium piscisymbiosum</name>
    <dbReference type="NCBI Taxonomy" id="2893753"/>
    <lineage>
        <taxon>Bacteria</taxon>
        <taxon>Pseudomonadati</taxon>
        <taxon>Bacteroidota</taxon>
        <taxon>Flavobacteriia</taxon>
        <taxon>Flavobacteriales</taxon>
        <taxon>Flavobacteriaceae</taxon>
        <taxon>Flavobacterium</taxon>
    </lineage>
</organism>
<keyword evidence="1" id="KW-0378">Hydrolase</keyword>
<dbReference type="InterPro" id="IPR029058">
    <property type="entry name" value="AB_hydrolase_fold"/>
</dbReference>
<protein>
    <recommendedName>
        <fullName evidence="6">Chlorophyllase</fullName>
    </recommendedName>
</protein>
<keyword evidence="3" id="KW-0443">Lipid metabolism</keyword>
<keyword evidence="2" id="KW-0442">Lipid degradation</keyword>
<dbReference type="Gene3D" id="3.40.50.1820">
    <property type="entry name" value="alpha/beta hydrolase"/>
    <property type="match status" value="1"/>
</dbReference>
<dbReference type="SUPFAM" id="SSF53474">
    <property type="entry name" value="alpha/beta-Hydrolases"/>
    <property type="match status" value="1"/>
</dbReference>
<sequence length="317" mass="34031">MKNQDQISVIGLSSNPVITYSPIVMPVSGRPADMHLKVSAPVSGNNLPIVILSHGHGASTYLSSLRGLAPLTEFFSSKGFIVIQPTHPDAKLLGLDTTGPEGGLFLKSRAKDIHFILDNLDHILARVPGLEHRADKSQVSAIGHSLGALTVGMLAGAEVTDTLGETISLSETRLKALVMIGAPGGPEGLNGDFALTHYPVLKGINYTSMSLPTLVINGDRDINLNFSNVENWRADPYYQSPVQSSLLTVFGAEHIYGGISGWDVAETTDESPQLVAFLCESILAYIRSAMDPSDKSWAELQKDFQNDPDAKARIDNK</sequence>
<dbReference type="PANTHER" id="PTHR10272:SF0">
    <property type="entry name" value="PLATELET-ACTIVATING FACTOR ACETYLHYDROLASE"/>
    <property type="match status" value="1"/>
</dbReference>
<gene>
    <name evidence="4" type="ORF">LNP81_18295</name>
</gene>
<proteinExistence type="predicted"/>
<name>A0ABS8MHK3_9FLAO</name>
<evidence type="ECO:0008006" key="6">
    <source>
        <dbReference type="Google" id="ProtNLM"/>
    </source>
</evidence>
<keyword evidence="5" id="KW-1185">Reference proteome</keyword>
<dbReference type="Proteomes" id="UP001430679">
    <property type="component" value="Unassembled WGS sequence"/>
</dbReference>
<dbReference type="RefSeq" id="WP_230038342.1">
    <property type="nucleotide sequence ID" value="NZ_JAJJMM010000001.1"/>
</dbReference>
<evidence type="ECO:0000256" key="1">
    <source>
        <dbReference type="ARBA" id="ARBA00022801"/>
    </source>
</evidence>
<comment type="caution">
    <text evidence="4">The sequence shown here is derived from an EMBL/GenBank/DDBJ whole genome shotgun (WGS) entry which is preliminary data.</text>
</comment>
<evidence type="ECO:0000256" key="2">
    <source>
        <dbReference type="ARBA" id="ARBA00022963"/>
    </source>
</evidence>
<reference evidence="4" key="1">
    <citation type="submission" date="2021-11" db="EMBL/GenBank/DDBJ databases">
        <title>Description of novel Flavobacterium species.</title>
        <authorList>
            <person name="Saticioglu I.B."/>
            <person name="Ay H."/>
            <person name="Altun S."/>
            <person name="Duman M."/>
        </authorList>
    </citation>
    <scope>NUCLEOTIDE SEQUENCE</scope>
    <source>
        <strain evidence="4">F-30</strain>
    </source>
</reference>